<keyword evidence="3" id="KW-1185">Reference proteome</keyword>
<feature type="chain" id="PRO_5013090440" description="Secreted protein" evidence="1">
    <location>
        <begin position="32"/>
        <end position="145"/>
    </location>
</feature>
<organism evidence="2 3">
    <name type="scientific">Actinophytocola xanthii</name>
    <dbReference type="NCBI Taxonomy" id="1912961"/>
    <lineage>
        <taxon>Bacteria</taxon>
        <taxon>Bacillati</taxon>
        <taxon>Actinomycetota</taxon>
        <taxon>Actinomycetes</taxon>
        <taxon>Pseudonocardiales</taxon>
        <taxon>Pseudonocardiaceae</taxon>
    </lineage>
</organism>
<evidence type="ECO:0000313" key="3">
    <source>
        <dbReference type="Proteomes" id="UP000185596"/>
    </source>
</evidence>
<dbReference type="Proteomes" id="UP000185596">
    <property type="component" value="Unassembled WGS sequence"/>
</dbReference>
<protein>
    <recommendedName>
        <fullName evidence="4">Secreted protein</fullName>
    </recommendedName>
</protein>
<reference evidence="2 3" key="1">
    <citation type="submission" date="2016-12" db="EMBL/GenBank/DDBJ databases">
        <title>The draft genome sequence of Actinophytocola sp. 11-183.</title>
        <authorList>
            <person name="Wang W."/>
            <person name="Yuan L."/>
        </authorList>
    </citation>
    <scope>NUCLEOTIDE SEQUENCE [LARGE SCALE GENOMIC DNA]</scope>
    <source>
        <strain evidence="2 3">11-183</strain>
    </source>
</reference>
<gene>
    <name evidence="2" type="ORF">BU204_28900</name>
</gene>
<keyword evidence="1" id="KW-0732">Signal</keyword>
<dbReference type="EMBL" id="MSIE01000060">
    <property type="protein sequence ID" value="OLF12527.1"/>
    <property type="molecule type" value="Genomic_DNA"/>
</dbReference>
<dbReference type="STRING" id="1912961.BU204_28900"/>
<dbReference type="OrthoDB" id="3638180at2"/>
<evidence type="ECO:0000256" key="1">
    <source>
        <dbReference type="SAM" id="SignalP"/>
    </source>
</evidence>
<name>A0A1Q8CDT2_9PSEU</name>
<sequence length="145" mass="15184">MRSITSRAPALALAIAAAGATTALAPTAAQADTAAQEPLAQLRIAGPDGEVTVQGTCGDSFTPEIVDGWGFVTARAYWSVWCSNGNVYMEGWVDDARSDGACAAVRGEFPNNPTQVAHNCPADSPRTEFTFKGTGRIVNGYLFLD</sequence>
<evidence type="ECO:0000313" key="2">
    <source>
        <dbReference type="EMBL" id="OLF12527.1"/>
    </source>
</evidence>
<comment type="caution">
    <text evidence="2">The sequence shown here is derived from an EMBL/GenBank/DDBJ whole genome shotgun (WGS) entry which is preliminary data.</text>
</comment>
<dbReference type="AlphaFoldDB" id="A0A1Q8CDT2"/>
<proteinExistence type="predicted"/>
<evidence type="ECO:0008006" key="4">
    <source>
        <dbReference type="Google" id="ProtNLM"/>
    </source>
</evidence>
<dbReference type="RefSeq" id="WP_075128937.1">
    <property type="nucleotide sequence ID" value="NZ_MSIE01000060.1"/>
</dbReference>
<feature type="signal peptide" evidence="1">
    <location>
        <begin position="1"/>
        <end position="31"/>
    </location>
</feature>
<accession>A0A1Q8CDT2</accession>